<reference evidence="1 2" key="1">
    <citation type="journal article" date="2006" name="Science">
        <title>The genome of black cottonwood, Populus trichocarpa (Torr. &amp; Gray).</title>
        <authorList>
            <person name="Tuskan G.A."/>
            <person name="Difazio S."/>
            <person name="Jansson S."/>
            <person name="Bohlmann J."/>
            <person name="Grigoriev I."/>
            <person name="Hellsten U."/>
            <person name="Putnam N."/>
            <person name="Ralph S."/>
            <person name="Rombauts S."/>
            <person name="Salamov A."/>
            <person name="Schein J."/>
            <person name="Sterck L."/>
            <person name="Aerts A."/>
            <person name="Bhalerao R.R."/>
            <person name="Bhalerao R.P."/>
            <person name="Blaudez D."/>
            <person name="Boerjan W."/>
            <person name="Brun A."/>
            <person name="Brunner A."/>
            <person name="Busov V."/>
            <person name="Campbell M."/>
            <person name="Carlson J."/>
            <person name="Chalot M."/>
            <person name="Chapman J."/>
            <person name="Chen G.L."/>
            <person name="Cooper D."/>
            <person name="Coutinho P.M."/>
            <person name="Couturier J."/>
            <person name="Covert S."/>
            <person name="Cronk Q."/>
            <person name="Cunningham R."/>
            <person name="Davis J."/>
            <person name="Degroeve S."/>
            <person name="Dejardin A."/>
            <person name="Depamphilis C."/>
            <person name="Detter J."/>
            <person name="Dirks B."/>
            <person name="Dubchak I."/>
            <person name="Duplessis S."/>
            <person name="Ehlting J."/>
            <person name="Ellis B."/>
            <person name="Gendler K."/>
            <person name="Goodstein D."/>
            <person name="Gribskov M."/>
            <person name="Grimwood J."/>
            <person name="Groover A."/>
            <person name="Gunter L."/>
            <person name="Hamberger B."/>
            <person name="Heinze B."/>
            <person name="Helariutta Y."/>
            <person name="Henrissat B."/>
            <person name="Holligan D."/>
            <person name="Holt R."/>
            <person name="Huang W."/>
            <person name="Islam-Faridi N."/>
            <person name="Jones S."/>
            <person name="Jones-Rhoades M."/>
            <person name="Jorgensen R."/>
            <person name="Joshi C."/>
            <person name="Kangasjarvi J."/>
            <person name="Karlsson J."/>
            <person name="Kelleher C."/>
            <person name="Kirkpatrick R."/>
            <person name="Kirst M."/>
            <person name="Kohler A."/>
            <person name="Kalluri U."/>
            <person name="Larimer F."/>
            <person name="Leebens-Mack J."/>
            <person name="Leple J.C."/>
            <person name="Locascio P."/>
            <person name="Lou Y."/>
            <person name="Lucas S."/>
            <person name="Martin F."/>
            <person name="Montanini B."/>
            <person name="Napoli C."/>
            <person name="Nelson D.R."/>
            <person name="Nelson C."/>
            <person name="Nieminen K."/>
            <person name="Nilsson O."/>
            <person name="Pereda V."/>
            <person name="Peter G."/>
            <person name="Philippe R."/>
            <person name="Pilate G."/>
            <person name="Poliakov A."/>
            <person name="Razumovskaya J."/>
            <person name="Richardson P."/>
            <person name="Rinaldi C."/>
            <person name="Ritland K."/>
            <person name="Rouze P."/>
            <person name="Ryaboy D."/>
            <person name="Schmutz J."/>
            <person name="Schrader J."/>
            <person name="Segerman B."/>
            <person name="Shin H."/>
            <person name="Siddiqui A."/>
            <person name="Sterky F."/>
            <person name="Terry A."/>
            <person name="Tsai C.J."/>
            <person name="Uberbacher E."/>
            <person name="Unneberg P."/>
            <person name="Vahala J."/>
            <person name="Wall K."/>
            <person name="Wessler S."/>
            <person name="Yang G."/>
            <person name="Yin T."/>
            <person name="Douglas C."/>
            <person name="Marra M."/>
            <person name="Sandberg G."/>
            <person name="Van de Peer Y."/>
            <person name="Rokhsar D."/>
        </authorList>
    </citation>
    <scope>NUCLEOTIDE SEQUENCE [LARGE SCALE GENOMIC DNA]</scope>
    <source>
        <strain evidence="2">cv. Nisqually</strain>
    </source>
</reference>
<dbReference type="InterPro" id="IPR023214">
    <property type="entry name" value="HAD_sf"/>
</dbReference>
<accession>A0A2K2AZZ9</accession>
<dbReference type="EMBL" id="CM009292">
    <property type="protein sequence ID" value="PNT43099.1"/>
    <property type="molecule type" value="Genomic_DNA"/>
</dbReference>
<dbReference type="Proteomes" id="UP000006729">
    <property type="component" value="Chromosome 3"/>
</dbReference>
<evidence type="ECO:0000313" key="2">
    <source>
        <dbReference type="Proteomes" id="UP000006729"/>
    </source>
</evidence>
<dbReference type="GO" id="GO:0090364">
    <property type="term" value="P:regulation of proteasome assembly"/>
    <property type="evidence" value="ECO:0007669"/>
    <property type="project" value="InterPro"/>
</dbReference>
<dbReference type="PANTHER" id="PTHR48493">
    <property type="entry name" value="UBIQUITIN-LIKE DOMAIN-CONTAINING CTD PHOSPHATASE 1"/>
    <property type="match status" value="1"/>
</dbReference>
<dbReference type="InParanoid" id="A0A2K2AZZ9"/>
<evidence type="ECO:0008006" key="3">
    <source>
        <dbReference type="Google" id="ProtNLM"/>
    </source>
</evidence>
<organism evidence="1 2">
    <name type="scientific">Populus trichocarpa</name>
    <name type="common">Western balsam poplar</name>
    <name type="synonym">Populus balsamifera subsp. trichocarpa</name>
    <dbReference type="NCBI Taxonomy" id="3694"/>
    <lineage>
        <taxon>Eukaryota</taxon>
        <taxon>Viridiplantae</taxon>
        <taxon>Streptophyta</taxon>
        <taxon>Embryophyta</taxon>
        <taxon>Tracheophyta</taxon>
        <taxon>Spermatophyta</taxon>
        <taxon>Magnoliopsida</taxon>
        <taxon>eudicotyledons</taxon>
        <taxon>Gunneridae</taxon>
        <taxon>Pentapetalae</taxon>
        <taxon>rosids</taxon>
        <taxon>fabids</taxon>
        <taxon>Malpighiales</taxon>
        <taxon>Salicaceae</taxon>
        <taxon>Saliceae</taxon>
        <taxon>Populus</taxon>
    </lineage>
</organism>
<dbReference type="Gene3D" id="3.40.50.1000">
    <property type="entry name" value="HAD superfamily/HAD-like"/>
    <property type="match status" value="1"/>
</dbReference>
<dbReference type="InterPro" id="IPR051658">
    <property type="entry name" value="UBLCP1"/>
</dbReference>
<gene>
    <name evidence="1" type="ORF">POPTR_003G014300</name>
</gene>
<dbReference type="AlphaFoldDB" id="A0A2K2AZZ9"/>
<proteinExistence type="predicted"/>
<evidence type="ECO:0000313" key="1">
    <source>
        <dbReference type="EMBL" id="PNT43099.1"/>
    </source>
</evidence>
<protein>
    <recommendedName>
        <fullName evidence="3">FCP1 homology domain-containing protein</fullName>
    </recommendedName>
</protein>
<name>A0A2K2AZZ9_POPTR</name>
<keyword evidence="2" id="KW-1185">Reference proteome</keyword>
<dbReference type="PANTHER" id="PTHR48493:SF1">
    <property type="entry name" value="UBIQUITIN-LIKE DOMAIN-CONTAINING CTD PHOSPHATASE 1"/>
    <property type="match status" value="1"/>
</dbReference>
<sequence length="111" mass="12739">MKWVELKMGQLGVLDNPNYKITALLDHSAMITVQSDSCGIFEYKPLGNFMMNLQNGLVIKPFRKAHANRDNDQELVKLTHYLLAIADLDDLSVLDHKMWEFFAEELSDVPE</sequence>